<name>A0A6A4IAA7_9AGAR</name>
<feature type="coiled-coil region" evidence="1">
    <location>
        <begin position="177"/>
        <end position="431"/>
    </location>
</feature>
<keyword evidence="1" id="KW-0175">Coiled coil</keyword>
<keyword evidence="4" id="KW-1185">Reference proteome</keyword>
<organism evidence="3 4">
    <name type="scientific">Gymnopus androsaceus JB14</name>
    <dbReference type="NCBI Taxonomy" id="1447944"/>
    <lineage>
        <taxon>Eukaryota</taxon>
        <taxon>Fungi</taxon>
        <taxon>Dikarya</taxon>
        <taxon>Basidiomycota</taxon>
        <taxon>Agaricomycotina</taxon>
        <taxon>Agaricomycetes</taxon>
        <taxon>Agaricomycetidae</taxon>
        <taxon>Agaricales</taxon>
        <taxon>Marasmiineae</taxon>
        <taxon>Omphalotaceae</taxon>
        <taxon>Gymnopus</taxon>
    </lineage>
</organism>
<evidence type="ECO:0000313" key="3">
    <source>
        <dbReference type="EMBL" id="KAE9405635.1"/>
    </source>
</evidence>
<feature type="region of interest" description="Disordered" evidence="2">
    <location>
        <begin position="652"/>
        <end position="714"/>
    </location>
</feature>
<protein>
    <submittedName>
        <fullName evidence="3">Uncharacterized protein</fullName>
    </submittedName>
</protein>
<feature type="compositionally biased region" description="Low complexity" evidence="2">
    <location>
        <begin position="673"/>
        <end position="691"/>
    </location>
</feature>
<reference evidence="3" key="1">
    <citation type="journal article" date="2019" name="Environ. Microbiol.">
        <title>Fungal ecological strategies reflected in gene transcription - a case study of two litter decomposers.</title>
        <authorList>
            <person name="Barbi F."/>
            <person name="Kohler A."/>
            <person name="Barry K."/>
            <person name="Baskaran P."/>
            <person name="Daum C."/>
            <person name="Fauchery L."/>
            <person name="Ihrmark K."/>
            <person name="Kuo A."/>
            <person name="LaButti K."/>
            <person name="Lipzen A."/>
            <person name="Morin E."/>
            <person name="Grigoriev I.V."/>
            <person name="Henrissat B."/>
            <person name="Lindahl B."/>
            <person name="Martin F."/>
        </authorList>
    </citation>
    <scope>NUCLEOTIDE SEQUENCE</scope>
    <source>
        <strain evidence="3">JB14</strain>
    </source>
</reference>
<evidence type="ECO:0000313" key="4">
    <source>
        <dbReference type="Proteomes" id="UP000799118"/>
    </source>
</evidence>
<gene>
    <name evidence="3" type="ORF">BT96DRAFT_1015374</name>
</gene>
<dbReference type="Proteomes" id="UP000799118">
    <property type="component" value="Unassembled WGS sequence"/>
</dbReference>
<feature type="coiled-coil region" evidence="1">
    <location>
        <begin position="465"/>
        <end position="492"/>
    </location>
</feature>
<evidence type="ECO:0000256" key="2">
    <source>
        <dbReference type="SAM" id="MobiDB-lite"/>
    </source>
</evidence>
<dbReference type="PANTHER" id="PTHR23159">
    <property type="entry name" value="CENTROSOMAL PROTEIN 2"/>
    <property type="match status" value="1"/>
</dbReference>
<feature type="compositionally biased region" description="Polar residues" evidence="2">
    <location>
        <begin position="652"/>
        <end position="666"/>
    </location>
</feature>
<accession>A0A6A4IAA7</accession>
<sequence>MSDSTQDSASISPSFPCPTRTLEKFTALFLSYMDQDRATGLSSWQVLESQLKTVRDDALQLSSESSFASPHVQVKLLQRPIDTVTGVQAELNALRAQKEELKRDRDEARSAESAMKLEVESLQAKLALYDVQMKDENARFEREIASFKGMERSRHLEAQDSFSRRLEEASAVCEAKVKEVSAALERSNLRAEELEGSKRESETVIFNLLTSFSNADTALAESKKHVEQCERELGELREAVLKAENEHQTAVVALEEQRLRAEEAENQLASVHAEARTTEDEHILSSRGLVLSLAFSQQQVADLRRKLSTAHKEAKATEENYWKRISSMGASTRKLKDERAITENEVGDLRAQLLAAHDEKEAEKRSHEKRMDGLLRLVAAVEKTANNAREKHKKEVDDLRHQAQREADLAKARNEKQDSDLRLQMEKAKEEREKNGMQISPLNITIFDEYACKEKKVTDLCLHAEENARDVRDTHEKEINHLRAQAQQEGNKVQESHRIVLSSLNASLHHHGLAFLAPVPNSSSYVLKPSRGLVNFWQKIRNRVPSLILLPGELEPDTPPVMPAICRFIIALLSHIPVLNQRLRNLRQCLCQKDEQIAYLHALLGSPTVGNPPGNAMNSKIQTIPIAPNLFNQERELNSTVSQFSSFPFETPTAATQELSTASTPSMKEVRAPAHASSSSAPTSSPVSSPALGTKRCLGAEEGPLGNAKRPGTS</sequence>
<feature type="coiled-coil region" evidence="1">
    <location>
        <begin position="84"/>
        <end position="139"/>
    </location>
</feature>
<proteinExistence type="predicted"/>
<dbReference type="EMBL" id="ML769407">
    <property type="protein sequence ID" value="KAE9405635.1"/>
    <property type="molecule type" value="Genomic_DNA"/>
</dbReference>
<dbReference type="PANTHER" id="PTHR23159:SF31">
    <property type="entry name" value="CENTROSOME-ASSOCIATED PROTEIN CEP250 ISOFORM X1"/>
    <property type="match status" value="1"/>
</dbReference>
<dbReference type="AlphaFoldDB" id="A0A6A4IAA7"/>
<evidence type="ECO:0000256" key="1">
    <source>
        <dbReference type="SAM" id="Coils"/>
    </source>
</evidence>